<protein>
    <submittedName>
        <fullName evidence="1">Uncharacterized protein</fullName>
    </submittedName>
</protein>
<gene>
    <name evidence="1" type="ORF">ERS013200_02359</name>
</gene>
<accession>A0A655VHW0</accession>
<evidence type="ECO:0000313" key="1">
    <source>
        <dbReference type="EMBL" id="CSC82105.1"/>
    </source>
</evidence>
<sequence length="79" mass="9067">MQIEIEFDRLVDRELNGGCFRPAAERHHGCKASKAKHKHQARNVRQLLTQTRPFHPLKLLPATHTEMGAQLVLLTGDRF</sequence>
<organism evidence="1 2">
    <name type="scientific">Vibrio cholerae</name>
    <dbReference type="NCBI Taxonomy" id="666"/>
    <lineage>
        <taxon>Bacteria</taxon>
        <taxon>Pseudomonadati</taxon>
        <taxon>Pseudomonadota</taxon>
        <taxon>Gammaproteobacteria</taxon>
        <taxon>Vibrionales</taxon>
        <taxon>Vibrionaceae</taxon>
        <taxon>Vibrio</taxon>
    </lineage>
</organism>
<dbReference type="EMBL" id="CWQY01000015">
    <property type="protein sequence ID" value="CSC82105.1"/>
    <property type="molecule type" value="Genomic_DNA"/>
</dbReference>
<dbReference type="AlphaFoldDB" id="A0A655VHW0"/>
<reference evidence="1 2" key="1">
    <citation type="submission" date="2015-07" db="EMBL/GenBank/DDBJ databases">
        <authorList>
            <consortium name="Pathogen Informatics"/>
        </authorList>
    </citation>
    <scope>NUCLEOTIDE SEQUENCE [LARGE SCALE GENOMIC DNA]</scope>
    <source>
        <strain evidence="1 2">A316</strain>
    </source>
</reference>
<evidence type="ECO:0000313" key="2">
    <source>
        <dbReference type="Proteomes" id="UP000041770"/>
    </source>
</evidence>
<dbReference type="Proteomes" id="UP000041770">
    <property type="component" value="Unassembled WGS sequence"/>
</dbReference>
<name>A0A655VHW0_VIBCL</name>
<proteinExistence type="predicted"/>